<evidence type="ECO:0000313" key="5">
    <source>
        <dbReference type="Proteomes" id="UP000014073"/>
    </source>
</evidence>
<protein>
    <submittedName>
        <fullName evidence="4">Efflux transporter, outer membrane factor lipoprotein, NodT family</fullName>
    </submittedName>
</protein>
<comment type="subcellular location">
    <subcellularLocation>
        <location evidence="2">Cell membrane</location>
        <topology evidence="2">Lipid-anchor</topology>
    </subcellularLocation>
</comment>
<dbReference type="EMBL" id="ACBW01000094">
    <property type="protein sequence ID" value="EEF75752.1"/>
    <property type="molecule type" value="Genomic_DNA"/>
</dbReference>
<keyword evidence="3" id="KW-0175">Coiled coil</keyword>
<dbReference type="NCBIfam" id="TIGR01845">
    <property type="entry name" value="outer_NodT"/>
    <property type="match status" value="1"/>
</dbReference>
<dbReference type="InterPro" id="IPR003423">
    <property type="entry name" value="OMP_efflux"/>
</dbReference>
<feature type="chain" id="PRO_5001443177" evidence="2">
    <location>
        <begin position="27"/>
        <end position="481"/>
    </location>
</feature>
<proteinExistence type="inferred from homology"/>
<dbReference type="SUPFAM" id="SSF56954">
    <property type="entry name" value="Outer membrane efflux proteins (OEP)"/>
    <property type="match status" value="1"/>
</dbReference>
<dbReference type="GO" id="GO:0005886">
    <property type="term" value="C:plasma membrane"/>
    <property type="evidence" value="ECO:0007669"/>
    <property type="project" value="UniProtKB-SubCell"/>
</dbReference>
<dbReference type="RefSeq" id="WP_008141701.1">
    <property type="nucleotide sequence ID" value="NZ_EQ973635.1"/>
</dbReference>
<dbReference type="STRING" id="547042.BACCOPRO_01243"/>
<keyword evidence="2" id="KW-1134">Transmembrane beta strand</keyword>
<dbReference type="HOGENOM" id="CLU_012817_13_3_10"/>
<keyword evidence="2" id="KW-0472">Membrane</keyword>
<evidence type="ECO:0000256" key="1">
    <source>
        <dbReference type="ARBA" id="ARBA00007613"/>
    </source>
</evidence>
<dbReference type="Gene3D" id="1.20.1600.10">
    <property type="entry name" value="Outer membrane efflux proteins (OEP)"/>
    <property type="match status" value="1"/>
</dbReference>
<sequence>MKMMKTKLKYVLIAAMGLSVMGGCKAPSLTPDEAVRLPEMYTEDTDTVTVATLSWKAFFPDDYLKAYIDTALLRNPSFLQAVEQVSIARAQLRVGKGALLPEVSLGLAGGIQRFGEYTMDGVGNSTTNTPDLAKDKHIPDPYKDLNLGLNFSWEADIWGKLTDRKRAAAARWMKSVEAQELARTMMISEVALQYYNLVGLDKKRSVLKGAINKTRESYLLTNELMKEGEVSRLSVDQFRSRRLKLEEMLLDTEQQIAEAERAMALLLGKLPFEIRRSTFEEVSEYSFPADVGIPAQLLRNRPDVRAAEFELLASKSDVSAARKAFFPSLVIGGGGGFNAFSLEKWFSSPASLVYNLAAGITAPVFRRNELRSLWQEAKSRQRIALLGYHDTALRAYQEVVNLMTASEQMNQRKALKKEESRIHHRSIYNANELFKTGFAGYLDVLSADERYLDCELERIELNIAYCQLHAMLYRSLGGGRF</sequence>
<dbReference type="Proteomes" id="UP000014073">
    <property type="component" value="Unassembled WGS sequence"/>
</dbReference>
<feature type="coiled-coil region" evidence="3">
    <location>
        <begin position="235"/>
        <end position="269"/>
    </location>
</feature>
<dbReference type="PANTHER" id="PTHR30203:SF30">
    <property type="entry name" value="OUTER MEMBRANE PROTEIN-RELATED"/>
    <property type="match status" value="1"/>
</dbReference>
<accession>S0F7M8</accession>
<comment type="similarity">
    <text evidence="1 2">Belongs to the outer membrane factor (OMF) (TC 1.B.17) family.</text>
</comment>
<keyword evidence="2" id="KW-0812">Transmembrane</keyword>
<keyword evidence="2" id="KW-0564">Palmitate</keyword>
<dbReference type="PANTHER" id="PTHR30203">
    <property type="entry name" value="OUTER MEMBRANE CATION EFFLUX PROTEIN"/>
    <property type="match status" value="1"/>
</dbReference>
<dbReference type="GeneID" id="78404048"/>
<dbReference type="Gene3D" id="2.20.200.10">
    <property type="entry name" value="Outer membrane efflux proteins (OEP)"/>
    <property type="match status" value="1"/>
</dbReference>
<keyword evidence="2 4" id="KW-0449">Lipoprotein</keyword>
<name>S0F7M8_9BACT</name>
<dbReference type="Pfam" id="PF02321">
    <property type="entry name" value="OEP"/>
    <property type="match status" value="2"/>
</dbReference>
<evidence type="ECO:0000313" key="4">
    <source>
        <dbReference type="EMBL" id="EEF75752.1"/>
    </source>
</evidence>
<evidence type="ECO:0000256" key="3">
    <source>
        <dbReference type="SAM" id="Coils"/>
    </source>
</evidence>
<evidence type="ECO:0000256" key="2">
    <source>
        <dbReference type="RuleBase" id="RU362097"/>
    </source>
</evidence>
<gene>
    <name evidence="4" type="ORF">BACCOPRO_01243</name>
</gene>
<dbReference type="AlphaFoldDB" id="S0F7M8"/>
<reference evidence="4 5" key="1">
    <citation type="submission" date="2008-12" db="EMBL/GenBank/DDBJ databases">
        <authorList>
            <person name="Fulton L."/>
            <person name="Clifton S."/>
            <person name="Fulton B."/>
            <person name="Xu J."/>
            <person name="Minx P."/>
            <person name="Pepin K.H."/>
            <person name="Johnson M."/>
            <person name="Bhonagiri V."/>
            <person name="Nash W.E."/>
            <person name="Mardis E.R."/>
            <person name="Wilson R.K."/>
        </authorList>
    </citation>
    <scope>NUCLEOTIDE SEQUENCE [LARGE SCALE GENOMIC DNA]</scope>
    <source>
        <strain evidence="4 5">DSM 18228</strain>
    </source>
</reference>
<organism evidence="4 5">
    <name type="scientific">Phocaeicola coprophilus DSM 18228 = JCM 13818</name>
    <dbReference type="NCBI Taxonomy" id="547042"/>
    <lineage>
        <taxon>Bacteria</taxon>
        <taxon>Pseudomonadati</taxon>
        <taxon>Bacteroidota</taxon>
        <taxon>Bacteroidia</taxon>
        <taxon>Bacteroidales</taxon>
        <taxon>Bacteroidaceae</taxon>
        <taxon>Phocaeicola</taxon>
    </lineage>
</organism>
<dbReference type="PROSITE" id="PS51257">
    <property type="entry name" value="PROKAR_LIPOPROTEIN"/>
    <property type="match status" value="1"/>
</dbReference>
<feature type="signal peptide" evidence="2">
    <location>
        <begin position="1"/>
        <end position="26"/>
    </location>
</feature>
<dbReference type="GO" id="GO:0015562">
    <property type="term" value="F:efflux transmembrane transporter activity"/>
    <property type="evidence" value="ECO:0007669"/>
    <property type="project" value="InterPro"/>
</dbReference>
<dbReference type="eggNOG" id="COG1538">
    <property type="taxonomic scope" value="Bacteria"/>
</dbReference>
<keyword evidence="2" id="KW-0732">Signal</keyword>
<keyword evidence="5" id="KW-1185">Reference proteome</keyword>
<comment type="caution">
    <text evidence="4">The sequence shown here is derived from an EMBL/GenBank/DDBJ whole genome shotgun (WGS) entry which is preliminary data.</text>
</comment>
<dbReference type="InterPro" id="IPR010131">
    <property type="entry name" value="MdtP/NodT-like"/>
</dbReference>